<keyword evidence="2" id="KW-1185">Reference proteome</keyword>
<evidence type="ECO:0000313" key="1">
    <source>
        <dbReference type="EMBL" id="KAJ8867293.1"/>
    </source>
</evidence>
<dbReference type="Proteomes" id="UP001159363">
    <property type="component" value="Chromosome 14"/>
</dbReference>
<name>A0ABQ9G4A3_9NEOP</name>
<proteinExistence type="predicted"/>
<reference evidence="1 2" key="1">
    <citation type="submission" date="2023-02" db="EMBL/GenBank/DDBJ databases">
        <title>LHISI_Scaffold_Assembly.</title>
        <authorList>
            <person name="Stuart O.P."/>
            <person name="Cleave R."/>
            <person name="Magrath M.J.L."/>
            <person name="Mikheyev A.S."/>
        </authorList>
    </citation>
    <scope>NUCLEOTIDE SEQUENCE [LARGE SCALE GENOMIC DNA]</scope>
    <source>
        <strain evidence="1">Daus_M_001</strain>
        <tissue evidence="1">Leg muscle</tissue>
    </source>
</reference>
<protein>
    <submittedName>
        <fullName evidence="1">Uncharacterized protein</fullName>
    </submittedName>
</protein>
<evidence type="ECO:0000313" key="2">
    <source>
        <dbReference type="Proteomes" id="UP001159363"/>
    </source>
</evidence>
<gene>
    <name evidence="1" type="ORF">PR048_031094</name>
</gene>
<dbReference type="EMBL" id="JARBHB010000015">
    <property type="protein sequence ID" value="KAJ8867293.1"/>
    <property type="molecule type" value="Genomic_DNA"/>
</dbReference>
<sequence>MFGVGVTNPEWLDEMRKRCQQPMKDQQNVVLDIDDSLDQQNVVLDIDDSLDQQNVVLDIDDSLLYRNVHVLYILEPASVLHWLLHRCEVTPILTGVYVIGLRNCEVFMYWRGVTQGVSNKALLNDKLIAKNPAYLESYFRRFNLDVAEKRGSCKGYTGTSYKNAIAPTCRALNWRVLMALSAVNILGACMRVSSKKQGFQTLCAAFRAPDRPDLSTSFTQRVRPGARYVWVRRAPPAQLLRVSWSWLRSLLVGSSARLGRFTSHQTNPPTSVEGKGTPLCPLYRLHVISAFGNSSLSSRKKMKFEFGDQIWLYLNNGIPPRDELANVTQWWGRFLREFCPRQAFTDRVLKTRAPAAAIAELVSRRDLEGLSLPVATLTTRHTLLSSTGQSACSTRRSLLLRRRVFERAFGNSP</sequence>
<organism evidence="1 2">
    <name type="scientific">Dryococelus australis</name>
    <dbReference type="NCBI Taxonomy" id="614101"/>
    <lineage>
        <taxon>Eukaryota</taxon>
        <taxon>Metazoa</taxon>
        <taxon>Ecdysozoa</taxon>
        <taxon>Arthropoda</taxon>
        <taxon>Hexapoda</taxon>
        <taxon>Insecta</taxon>
        <taxon>Pterygota</taxon>
        <taxon>Neoptera</taxon>
        <taxon>Polyneoptera</taxon>
        <taxon>Phasmatodea</taxon>
        <taxon>Verophasmatodea</taxon>
        <taxon>Anareolatae</taxon>
        <taxon>Phasmatidae</taxon>
        <taxon>Eurycanthinae</taxon>
        <taxon>Dryococelus</taxon>
    </lineage>
</organism>
<accession>A0ABQ9G4A3</accession>
<comment type="caution">
    <text evidence="1">The sequence shown here is derived from an EMBL/GenBank/DDBJ whole genome shotgun (WGS) entry which is preliminary data.</text>
</comment>